<evidence type="ECO:0000256" key="3">
    <source>
        <dbReference type="ARBA" id="ARBA00022741"/>
    </source>
</evidence>
<keyword evidence="3" id="KW-0547">Nucleotide-binding</keyword>
<dbReference type="SUPFAM" id="SSF52540">
    <property type="entry name" value="P-loop containing nucleoside triphosphate hydrolases"/>
    <property type="match status" value="1"/>
</dbReference>
<keyword evidence="8" id="KW-1185">Reference proteome</keyword>
<dbReference type="SMART" id="SM00382">
    <property type="entry name" value="AAA"/>
    <property type="match status" value="1"/>
</dbReference>
<accession>A0ABQ4DR30</accession>
<dbReference type="PROSITE" id="PS50893">
    <property type="entry name" value="ABC_TRANSPORTER_2"/>
    <property type="match status" value="1"/>
</dbReference>
<keyword evidence="2" id="KW-0813">Transport</keyword>
<dbReference type="Proteomes" id="UP000614741">
    <property type="component" value="Unassembled WGS sequence"/>
</dbReference>
<evidence type="ECO:0000256" key="5">
    <source>
        <dbReference type="ARBA" id="ARBA00023251"/>
    </source>
</evidence>
<organism evidence="7 8">
    <name type="scientific">Cellulomonas phragmiteti</name>
    <dbReference type="NCBI Taxonomy" id="478780"/>
    <lineage>
        <taxon>Bacteria</taxon>
        <taxon>Bacillati</taxon>
        <taxon>Actinomycetota</taxon>
        <taxon>Actinomycetes</taxon>
        <taxon>Micrococcales</taxon>
        <taxon>Cellulomonadaceae</taxon>
        <taxon>Cellulomonas</taxon>
    </lineage>
</organism>
<evidence type="ECO:0000256" key="4">
    <source>
        <dbReference type="ARBA" id="ARBA00022840"/>
    </source>
</evidence>
<protein>
    <submittedName>
        <fullName evidence="7">ABC transporter</fullName>
    </submittedName>
</protein>
<keyword evidence="5" id="KW-0046">Antibiotic resistance</keyword>
<feature type="domain" description="ABC transporter" evidence="6">
    <location>
        <begin position="22"/>
        <end position="255"/>
    </location>
</feature>
<gene>
    <name evidence="7" type="ORF">Cph01nite_35660</name>
</gene>
<dbReference type="RefSeq" id="WP_203676288.1">
    <property type="nucleotide sequence ID" value="NZ_BONP01000038.1"/>
</dbReference>
<dbReference type="InterPro" id="IPR050763">
    <property type="entry name" value="ABC_transporter_ATP-binding"/>
</dbReference>
<evidence type="ECO:0000256" key="1">
    <source>
        <dbReference type="ARBA" id="ARBA00004202"/>
    </source>
</evidence>
<dbReference type="Pfam" id="PF00005">
    <property type="entry name" value="ABC_tran"/>
    <property type="match status" value="1"/>
</dbReference>
<dbReference type="PANTHER" id="PTHR42711">
    <property type="entry name" value="ABC TRANSPORTER ATP-BINDING PROTEIN"/>
    <property type="match status" value="1"/>
</dbReference>
<sequence>MITVRNLVRTFEVTQRAPGLQGALRSVVRRETRSITAVDDITFEAHSGQVLGVLGPNGAGKTTALKCIAGLLTPTSGVVEVLGHEPARRSPDFLRRLGFVMGQRWQLHIDLPVWESFELHRVMYGIGRVSFVEARDELVDMLGLEPYVMQQARKLSLGQRMRCEFAAALLHRPSVVLLDEPTLGLDFESQVQIRRFVAEYVRRSGACVLLTSHYLADIDALCEDVLAISQGRLTYRGSLRAIQEMADDSKRVRARLAQPLQAGTLARLGSDVTVVDHSATQLVLTMPHGRAGAVVQELERVGAVTDITMGAPPLEESLSRLYRGSSLS</sequence>
<dbReference type="PANTHER" id="PTHR42711:SF4">
    <property type="entry name" value="ABC TRANSPORTER RELATED"/>
    <property type="match status" value="1"/>
</dbReference>
<dbReference type="EMBL" id="BONP01000038">
    <property type="protein sequence ID" value="GIG41804.1"/>
    <property type="molecule type" value="Genomic_DNA"/>
</dbReference>
<dbReference type="Gene3D" id="3.40.50.300">
    <property type="entry name" value="P-loop containing nucleotide triphosphate hydrolases"/>
    <property type="match status" value="1"/>
</dbReference>
<comment type="subcellular location">
    <subcellularLocation>
        <location evidence="1">Cell membrane</location>
        <topology evidence="1">Peripheral membrane protein</topology>
    </subcellularLocation>
</comment>
<name>A0ABQ4DR30_9CELL</name>
<keyword evidence="4" id="KW-0067">ATP-binding</keyword>
<dbReference type="InterPro" id="IPR027417">
    <property type="entry name" value="P-loop_NTPase"/>
</dbReference>
<comment type="caution">
    <text evidence="7">The sequence shown here is derived from an EMBL/GenBank/DDBJ whole genome shotgun (WGS) entry which is preliminary data.</text>
</comment>
<proteinExistence type="predicted"/>
<dbReference type="InterPro" id="IPR003593">
    <property type="entry name" value="AAA+_ATPase"/>
</dbReference>
<reference evidence="7 8" key="1">
    <citation type="submission" date="2021-01" db="EMBL/GenBank/DDBJ databases">
        <title>Whole genome shotgun sequence of Cellulomonas phragmiteti NBRC 110785.</title>
        <authorList>
            <person name="Komaki H."/>
            <person name="Tamura T."/>
        </authorList>
    </citation>
    <scope>NUCLEOTIDE SEQUENCE [LARGE SCALE GENOMIC DNA]</scope>
    <source>
        <strain evidence="7 8">NBRC 110785</strain>
    </source>
</reference>
<evidence type="ECO:0000259" key="6">
    <source>
        <dbReference type="PROSITE" id="PS50893"/>
    </source>
</evidence>
<evidence type="ECO:0000313" key="8">
    <source>
        <dbReference type="Proteomes" id="UP000614741"/>
    </source>
</evidence>
<evidence type="ECO:0000313" key="7">
    <source>
        <dbReference type="EMBL" id="GIG41804.1"/>
    </source>
</evidence>
<dbReference type="InterPro" id="IPR003439">
    <property type="entry name" value="ABC_transporter-like_ATP-bd"/>
</dbReference>
<evidence type="ECO:0000256" key="2">
    <source>
        <dbReference type="ARBA" id="ARBA00022448"/>
    </source>
</evidence>